<sequence length="404" mass="45679">MTIKSNNSFPWDIPETKPNRQLSEAMERLYDNYLTPRPEDNPLFTSFKYTKIEGFDYNNHDGTVSRRDPSKIINVDGVYYMWYTKRDTITPPRGAEQCTDKIPSTDWDLAEIWYATSDDGFSWQEQSVAITRPPKPGLGWRSVSTPDILVWKGKYYLYYQAFMEASGLKGDHCPVTLSSADSPDGPWTPCNEVVVQNGERGSWDQYSIHDPYPIVYKGKIYLYYKAAFGDRPDYLVGNGLAIASNPMGPFVKHPLNPILNSGHETTYFPFKDGIAAFAIRNGNESNTIQYSDDGVNFSIASVSSMMPVASGPYLPDAFTDSGFSEGLEWGLCHFSDKKDPSTKHSFLGRFDCNLMLNGGNKDMKETDVIHDPEVFFAQSLTSEQYEQRQQLARTQAKQKGNNDD</sequence>
<dbReference type="SUPFAM" id="SSF75005">
    <property type="entry name" value="Arabinanase/levansucrase/invertase"/>
    <property type="match status" value="1"/>
</dbReference>
<dbReference type="RefSeq" id="WP_284218185.1">
    <property type="nucleotide sequence ID" value="NZ_BSOT01000006.1"/>
</dbReference>
<reference evidence="6" key="2">
    <citation type="submission" date="2023-01" db="EMBL/GenBank/DDBJ databases">
        <title>Draft genome sequence of Agaribacter marinus strain NBRC 110023.</title>
        <authorList>
            <person name="Sun Q."/>
            <person name="Mori K."/>
        </authorList>
    </citation>
    <scope>NUCLEOTIDE SEQUENCE</scope>
    <source>
        <strain evidence="6">NBRC 110023</strain>
    </source>
</reference>
<comment type="caution">
    <text evidence="6">The sequence shown here is derived from an EMBL/GenBank/DDBJ whole genome shotgun (WGS) entry which is preliminary data.</text>
</comment>
<dbReference type="InterPro" id="IPR023296">
    <property type="entry name" value="Glyco_hydro_beta-prop_sf"/>
</dbReference>
<protein>
    <recommendedName>
        <fullName evidence="8">Glycoside hydrolase</fullName>
    </recommendedName>
</protein>
<dbReference type="Gene3D" id="2.115.10.20">
    <property type="entry name" value="Glycosyl hydrolase domain, family 43"/>
    <property type="match status" value="1"/>
</dbReference>
<evidence type="ECO:0000256" key="4">
    <source>
        <dbReference type="ARBA" id="ARBA00023295"/>
    </source>
</evidence>
<dbReference type="Pfam" id="PF04616">
    <property type="entry name" value="Glyco_hydro_43"/>
    <property type="match status" value="1"/>
</dbReference>
<dbReference type="InterPro" id="IPR050727">
    <property type="entry name" value="GH43_arabinanases"/>
</dbReference>
<comment type="pathway">
    <text evidence="1">Glycan metabolism; L-arabinan degradation.</text>
</comment>
<evidence type="ECO:0000256" key="3">
    <source>
        <dbReference type="ARBA" id="ARBA00022801"/>
    </source>
</evidence>
<keyword evidence="4 5" id="KW-0326">Glycosidase</keyword>
<dbReference type="GO" id="GO:0005975">
    <property type="term" value="P:carbohydrate metabolic process"/>
    <property type="evidence" value="ECO:0007669"/>
    <property type="project" value="InterPro"/>
</dbReference>
<dbReference type="EMBL" id="BSOT01000006">
    <property type="protein sequence ID" value="GLR71854.1"/>
    <property type="molecule type" value="Genomic_DNA"/>
</dbReference>
<evidence type="ECO:0000313" key="6">
    <source>
        <dbReference type="EMBL" id="GLR71854.1"/>
    </source>
</evidence>
<evidence type="ECO:0000256" key="5">
    <source>
        <dbReference type="RuleBase" id="RU361187"/>
    </source>
</evidence>
<dbReference type="PANTHER" id="PTHR43301">
    <property type="entry name" value="ARABINAN ENDO-1,5-ALPHA-L-ARABINOSIDASE"/>
    <property type="match status" value="1"/>
</dbReference>
<evidence type="ECO:0000313" key="7">
    <source>
        <dbReference type="Proteomes" id="UP001156601"/>
    </source>
</evidence>
<proteinExistence type="inferred from homology"/>
<evidence type="ECO:0008006" key="8">
    <source>
        <dbReference type="Google" id="ProtNLM"/>
    </source>
</evidence>
<accession>A0AA37WKT5</accession>
<name>A0AA37WKT5_9ALTE</name>
<organism evidence="6 7">
    <name type="scientific">Agaribacter marinus</name>
    <dbReference type="NCBI Taxonomy" id="1431249"/>
    <lineage>
        <taxon>Bacteria</taxon>
        <taxon>Pseudomonadati</taxon>
        <taxon>Pseudomonadota</taxon>
        <taxon>Gammaproteobacteria</taxon>
        <taxon>Alteromonadales</taxon>
        <taxon>Alteromonadaceae</taxon>
        <taxon>Agaribacter</taxon>
    </lineage>
</organism>
<comment type="similarity">
    <text evidence="2 5">Belongs to the glycosyl hydrolase 43 family.</text>
</comment>
<keyword evidence="3 5" id="KW-0378">Hydrolase</keyword>
<evidence type="ECO:0000256" key="1">
    <source>
        <dbReference type="ARBA" id="ARBA00004834"/>
    </source>
</evidence>
<dbReference type="Proteomes" id="UP001156601">
    <property type="component" value="Unassembled WGS sequence"/>
</dbReference>
<dbReference type="PANTHER" id="PTHR43301:SF3">
    <property type="entry name" value="ARABINAN ENDO-1,5-ALPHA-L-ARABINOSIDASE A-RELATED"/>
    <property type="match status" value="1"/>
</dbReference>
<dbReference type="InterPro" id="IPR006710">
    <property type="entry name" value="Glyco_hydro_43"/>
</dbReference>
<dbReference type="AlphaFoldDB" id="A0AA37WKT5"/>
<reference evidence="6" key="1">
    <citation type="journal article" date="2014" name="Int. J. Syst. Evol. Microbiol.">
        <title>Complete genome sequence of Corynebacterium casei LMG S-19264T (=DSM 44701T), isolated from a smear-ripened cheese.</title>
        <authorList>
            <consortium name="US DOE Joint Genome Institute (JGI-PGF)"/>
            <person name="Walter F."/>
            <person name="Albersmeier A."/>
            <person name="Kalinowski J."/>
            <person name="Ruckert C."/>
        </authorList>
    </citation>
    <scope>NUCLEOTIDE SEQUENCE</scope>
    <source>
        <strain evidence="6">NBRC 110023</strain>
    </source>
</reference>
<dbReference type="CDD" id="cd08992">
    <property type="entry name" value="GH117"/>
    <property type="match status" value="1"/>
</dbReference>
<evidence type="ECO:0000256" key="2">
    <source>
        <dbReference type="ARBA" id="ARBA00009865"/>
    </source>
</evidence>
<keyword evidence="7" id="KW-1185">Reference proteome</keyword>
<gene>
    <name evidence="6" type="ORF">GCM10007852_27620</name>
</gene>
<dbReference type="GO" id="GO:0004553">
    <property type="term" value="F:hydrolase activity, hydrolyzing O-glycosyl compounds"/>
    <property type="evidence" value="ECO:0007669"/>
    <property type="project" value="InterPro"/>
</dbReference>